<name>A0ABW7TQK0_9NOCA</name>
<accession>A0ABW7TQK0</accession>
<evidence type="ECO:0008006" key="4">
    <source>
        <dbReference type="Google" id="ProtNLM"/>
    </source>
</evidence>
<dbReference type="Proteomes" id="UP001611263">
    <property type="component" value="Unassembled WGS sequence"/>
</dbReference>
<proteinExistence type="predicted"/>
<gene>
    <name evidence="2" type="ORF">ACH4WX_17285</name>
</gene>
<dbReference type="EMBL" id="JBIRUQ010000003">
    <property type="protein sequence ID" value="MFI1462472.1"/>
    <property type="molecule type" value="Genomic_DNA"/>
</dbReference>
<keyword evidence="1" id="KW-0812">Transmembrane</keyword>
<organism evidence="2 3">
    <name type="scientific">Nocardia carnea</name>
    <dbReference type="NCBI Taxonomy" id="37328"/>
    <lineage>
        <taxon>Bacteria</taxon>
        <taxon>Bacillati</taxon>
        <taxon>Actinomycetota</taxon>
        <taxon>Actinomycetes</taxon>
        <taxon>Mycobacteriales</taxon>
        <taxon>Nocardiaceae</taxon>
        <taxon>Nocardia</taxon>
    </lineage>
</organism>
<dbReference type="GeneID" id="93508538"/>
<evidence type="ECO:0000313" key="3">
    <source>
        <dbReference type="Proteomes" id="UP001611263"/>
    </source>
</evidence>
<reference evidence="2 3" key="1">
    <citation type="submission" date="2024-10" db="EMBL/GenBank/DDBJ databases">
        <title>The Natural Products Discovery Center: Release of the First 8490 Sequenced Strains for Exploring Actinobacteria Biosynthetic Diversity.</title>
        <authorList>
            <person name="Kalkreuter E."/>
            <person name="Kautsar S.A."/>
            <person name="Yang D."/>
            <person name="Bader C.D."/>
            <person name="Teijaro C.N."/>
            <person name="Fluegel L."/>
            <person name="Davis C.M."/>
            <person name="Simpson J.R."/>
            <person name="Lauterbach L."/>
            <person name="Steele A.D."/>
            <person name="Gui C."/>
            <person name="Meng S."/>
            <person name="Li G."/>
            <person name="Viehrig K."/>
            <person name="Ye F."/>
            <person name="Su P."/>
            <person name="Kiefer A.F."/>
            <person name="Nichols A."/>
            <person name="Cepeda A.J."/>
            <person name="Yan W."/>
            <person name="Fan B."/>
            <person name="Jiang Y."/>
            <person name="Adhikari A."/>
            <person name="Zheng C.-J."/>
            <person name="Schuster L."/>
            <person name="Cowan T.M."/>
            <person name="Smanski M.J."/>
            <person name="Chevrette M.G."/>
            <person name="De Carvalho L.P.S."/>
            <person name="Shen B."/>
        </authorList>
    </citation>
    <scope>NUCLEOTIDE SEQUENCE [LARGE SCALE GENOMIC DNA]</scope>
    <source>
        <strain evidence="2 3">NPDC020568</strain>
    </source>
</reference>
<sequence>MPDWNSVFAPTVPPLELVLRGTITFLSLMAMMRLAGQRESGGLGLTDVFLMILIAEAAAPGLLGGKSSSLRLIR</sequence>
<dbReference type="RefSeq" id="WP_051158279.1">
    <property type="nucleotide sequence ID" value="NZ_JBIRUQ010000003.1"/>
</dbReference>
<protein>
    <recommendedName>
        <fullName evidence="4">DUF421 domain-containing protein</fullName>
    </recommendedName>
</protein>
<evidence type="ECO:0000256" key="1">
    <source>
        <dbReference type="SAM" id="Phobius"/>
    </source>
</evidence>
<feature type="transmembrane region" description="Helical" evidence="1">
    <location>
        <begin position="48"/>
        <end position="65"/>
    </location>
</feature>
<evidence type="ECO:0000313" key="2">
    <source>
        <dbReference type="EMBL" id="MFI1462472.1"/>
    </source>
</evidence>
<comment type="caution">
    <text evidence="2">The sequence shown here is derived from an EMBL/GenBank/DDBJ whole genome shotgun (WGS) entry which is preliminary data.</text>
</comment>
<keyword evidence="3" id="KW-1185">Reference proteome</keyword>
<keyword evidence="1" id="KW-1133">Transmembrane helix</keyword>
<keyword evidence="1" id="KW-0472">Membrane</keyword>